<dbReference type="InterPro" id="IPR019811">
    <property type="entry name" value="HDH_CS"/>
</dbReference>
<dbReference type="UniPathway" id="UPA00051">
    <property type="reaction ID" value="UER00465"/>
</dbReference>
<protein>
    <recommendedName>
        <fullName evidence="5 13">Homoserine dehydrogenase</fullName>
        <shortName evidence="13">HDH</shortName>
        <ecNumber evidence="5 13">1.1.1.3</ecNumber>
    </recommendedName>
</protein>
<dbReference type="Gene3D" id="3.40.50.720">
    <property type="entry name" value="NAD(P)-binding Rossmann-like Domain"/>
    <property type="match status" value="1"/>
</dbReference>
<dbReference type="FunFam" id="3.30.360.10:FF:000006">
    <property type="entry name" value="Bifunctional aspartokinase/homoserine dehydrogenase"/>
    <property type="match status" value="1"/>
</dbReference>
<keyword evidence="8 13" id="KW-0521">NADP</keyword>
<evidence type="ECO:0000256" key="2">
    <source>
        <dbReference type="ARBA" id="ARBA00005056"/>
    </source>
</evidence>
<dbReference type="UniPathway" id="UPA00050">
    <property type="reaction ID" value="UER00063"/>
</dbReference>
<keyword evidence="10 13" id="KW-0486">Methionine biosynthesis</keyword>
<evidence type="ECO:0000313" key="20">
    <source>
        <dbReference type="EMBL" id="TPV31955.1"/>
    </source>
</evidence>
<sequence length="363" mass="40442">MKTINVILFGIGNVGSAIINQILQANDQVFNKQGFQINVPIIVNSSLAFYNSNSLGHNWETDFKNFSVPYKIEDIIKFVKHHELENLVAVDATASSNIVNSYLLLIENGFHIVAANKIANSLSYDFYAQLRNHIKAYNRKFYYSTNVGAGLPVLSTLRSLKESGDEVLKVRGVFSGSLSFLFNQLSEGERPFSNILKHARNLGYTEPDPRIDLSGQDVARKLLIIARELDLKFELEHIEVQSLVPKQLNGQTSLEQFNARVLELDCTIEQFVNAKSTNEVLRYVAELDVKEQQAKVKLITVSKNSNYGLLQGTNNLFEIYSKQYGNEPVSIVGAGAGREVTATGVLKDLVAIAQSIANVQSYF</sequence>
<dbReference type="InterPro" id="IPR005106">
    <property type="entry name" value="Asp/hSer_DH_NAD-bd"/>
</dbReference>
<dbReference type="EMBL" id="VHIQ01000007">
    <property type="protein sequence ID" value="TPV31955.1"/>
    <property type="molecule type" value="Genomic_DNA"/>
</dbReference>
<dbReference type="GO" id="GO:0004412">
    <property type="term" value="F:homoserine dehydrogenase activity"/>
    <property type="evidence" value="ECO:0007669"/>
    <property type="project" value="UniProtKB-EC"/>
</dbReference>
<name>A0A506PEY5_9FLAO</name>
<keyword evidence="9 13" id="KW-0560">Oxidoreductase</keyword>
<evidence type="ECO:0000259" key="19">
    <source>
        <dbReference type="Pfam" id="PF03447"/>
    </source>
</evidence>
<evidence type="ECO:0000256" key="15">
    <source>
        <dbReference type="PIRSR" id="PIRSR036497-2"/>
    </source>
</evidence>
<evidence type="ECO:0000256" key="5">
    <source>
        <dbReference type="ARBA" id="ARBA00013213"/>
    </source>
</evidence>
<dbReference type="InterPro" id="IPR011147">
    <property type="entry name" value="Bifunc_Aspkin/hSer_DH"/>
</dbReference>
<comment type="catalytic activity">
    <reaction evidence="12">
        <text>L-homoserine + NAD(+) = L-aspartate 4-semialdehyde + NADH + H(+)</text>
        <dbReference type="Rhea" id="RHEA:15757"/>
        <dbReference type="ChEBI" id="CHEBI:15378"/>
        <dbReference type="ChEBI" id="CHEBI:57476"/>
        <dbReference type="ChEBI" id="CHEBI:57540"/>
        <dbReference type="ChEBI" id="CHEBI:57945"/>
        <dbReference type="ChEBI" id="CHEBI:537519"/>
        <dbReference type="EC" id="1.1.1.3"/>
    </reaction>
    <physiologicalReaction direction="right-to-left" evidence="12">
        <dbReference type="Rhea" id="RHEA:15759"/>
    </physiologicalReaction>
</comment>
<keyword evidence="6 13" id="KW-0028">Amino-acid biosynthesis</keyword>
<dbReference type="SUPFAM" id="SSF55347">
    <property type="entry name" value="Glyceraldehyde-3-phosphate dehydrogenase-like, C-terminal domain"/>
    <property type="match status" value="1"/>
</dbReference>
<evidence type="ECO:0000256" key="3">
    <source>
        <dbReference type="ARBA" id="ARBA00005062"/>
    </source>
</evidence>
<evidence type="ECO:0000256" key="13">
    <source>
        <dbReference type="PIRNR" id="PIRNR036497"/>
    </source>
</evidence>
<gene>
    <name evidence="20" type="ORF">FJ651_14170</name>
</gene>
<evidence type="ECO:0000256" key="11">
    <source>
        <dbReference type="ARBA" id="ARBA00048841"/>
    </source>
</evidence>
<dbReference type="Gene3D" id="3.30.360.10">
    <property type="entry name" value="Dihydrodipicolinate Reductase, domain 2"/>
    <property type="match status" value="1"/>
</dbReference>
<comment type="pathway">
    <text evidence="3 16">Amino-acid biosynthesis; L-methionine biosynthesis via de novo pathway; L-homoserine from L-aspartate: step 3/3.</text>
</comment>
<dbReference type="GO" id="GO:0009088">
    <property type="term" value="P:threonine biosynthetic process"/>
    <property type="evidence" value="ECO:0007669"/>
    <property type="project" value="UniProtKB-UniPathway"/>
</dbReference>
<dbReference type="SUPFAM" id="SSF51735">
    <property type="entry name" value="NAD(P)-binding Rossmann-fold domains"/>
    <property type="match status" value="1"/>
</dbReference>
<dbReference type="Pfam" id="PF00742">
    <property type="entry name" value="Homoserine_dh"/>
    <property type="match status" value="1"/>
</dbReference>
<comment type="catalytic activity">
    <reaction evidence="11">
        <text>L-homoserine + NADP(+) = L-aspartate 4-semialdehyde + NADPH + H(+)</text>
        <dbReference type="Rhea" id="RHEA:15761"/>
        <dbReference type="ChEBI" id="CHEBI:15378"/>
        <dbReference type="ChEBI" id="CHEBI:57476"/>
        <dbReference type="ChEBI" id="CHEBI:57783"/>
        <dbReference type="ChEBI" id="CHEBI:58349"/>
        <dbReference type="ChEBI" id="CHEBI:537519"/>
        <dbReference type="EC" id="1.1.1.3"/>
    </reaction>
    <physiologicalReaction direction="right-to-left" evidence="11">
        <dbReference type="Rhea" id="RHEA:15763"/>
    </physiologicalReaction>
</comment>
<organism evidence="20 21">
    <name type="scientific">Paucihalobacter ruber</name>
    <dbReference type="NCBI Taxonomy" id="2567861"/>
    <lineage>
        <taxon>Bacteria</taxon>
        <taxon>Pseudomonadati</taxon>
        <taxon>Bacteroidota</taxon>
        <taxon>Flavobacteriia</taxon>
        <taxon>Flavobacteriales</taxon>
        <taxon>Flavobacteriaceae</taxon>
        <taxon>Paucihalobacter</taxon>
    </lineage>
</organism>
<evidence type="ECO:0000256" key="6">
    <source>
        <dbReference type="ARBA" id="ARBA00022605"/>
    </source>
</evidence>
<dbReference type="RefSeq" id="WP_140991238.1">
    <property type="nucleotide sequence ID" value="NZ_VHIQ01000007.1"/>
</dbReference>
<dbReference type="PANTHER" id="PTHR43070:SF3">
    <property type="entry name" value="HOMOSERINE DEHYDROGENASE"/>
    <property type="match status" value="1"/>
</dbReference>
<dbReference type="GO" id="GO:0016301">
    <property type="term" value="F:kinase activity"/>
    <property type="evidence" value="ECO:0007669"/>
    <property type="project" value="UniProtKB-KW"/>
</dbReference>
<dbReference type="PANTHER" id="PTHR43070">
    <property type="match status" value="1"/>
</dbReference>
<feature type="domain" description="Homoserine dehydrogenase catalytic" evidence="18">
    <location>
        <begin position="152"/>
        <end position="350"/>
    </location>
</feature>
<dbReference type="PIRSF" id="PIRSF036497">
    <property type="entry name" value="HDH_short"/>
    <property type="match status" value="1"/>
</dbReference>
<evidence type="ECO:0000313" key="21">
    <source>
        <dbReference type="Proteomes" id="UP000317332"/>
    </source>
</evidence>
<dbReference type="InterPro" id="IPR036291">
    <property type="entry name" value="NAD(P)-bd_dom_sf"/>
</dbReference>
<comment type="cofactor">
    <cofactor evidence="1">
        <name>a metal cation</name>
        <dbReference type="ChEBI" id="CHEBI:25213"/>
    </cofactor>
</comment>
<keyword evidence="21" id="KW-1185">Reference proteome</keyword>
<dbReference type="Pfam" id="PF03447">
    <property type="entry name" value="NAD_binding_3"/>
    <property type="match status" value="1"/>
</dbReference>
<dbReference type="InterPro" id="IPR022697">
    <property type="entry name" value="HDH_short"/>
</dbReference>
<dbReference type="PROSITE" id="PS01042">
    <property type="entry name" value="HOMOSER_DHGENASE"/>
    <property type="match status" value="1"/>
</dbReference>
<dbReference type="OrthoDB" id="9799110at2"/>
<dbReference type="Proteomes" id="UP000317332">
    <property type="component" value="Unassembled WGS sequence"/>
</dbReference>
<keyword evidence="20" id="KW-0808">Transferase</keyword>
<dbReference type="AlphaFoldDB" id="A0A506PEY5"/>
<comment type="caution">
    <text evidence="20">The sequence shown here is derived from an EMBL/GenBank/DDBJ whole genome shotgun (WGS) entry which is preliminary data.</text>
</comment>
<keyword evidence="7 13" id="KW-0791">Threonine biosynthesis</keyword>
<dbReference type="GO" id="GO:0050661">
    <property type="term" value="F:NADP binding"/>
    <property type="evidence" value="ECO:0007669"/>
    <property type="project" value="InterPro"/>
</dbReference>
<evidence type="ECO:0000259" key="18">
    <source>
        <dbReference type="Pfam" id="PF00742"/>
    </source>
</evidence>
<dbReference type="GO" id="GO:0009086">
    <property type="term" value="P:methionine biosynthetic process"/>
    <property type="evidence" value="ECO:0007669"/>
    <property type="project" value="UniProtKB-KW"/>
</dbReference>
<feature type="binding site" evidence="15">
    <location>
        <begin position="10"/>
        <end position="15"/>
    </location>
    <ligand>
        <name>NADP(+)</name>
        <dbReference type="ChEBI" id="CHEBI:58349"/>
    </ligand>
</feature>
<comment type="similarity">
    <text evidence="4 13 17">Belongs to the homoserine dehydrogenase family.</text>
</comment>
<feature type="binding site" evidence="15">
    <location>
        <position position="117"/>
    </location>
    <ligand>
        <name>NADPH</name>
        <dbReference type="ChEBI" id="CHEBI:57783"/>
    </ligand>
</feature>
<keyword evidence="20" id="KW-0418">Kinase</keyword>
<reference evidence="20 21" key="1">
    <citation type="submission" date="2019-06" db="EMBL/GenBank/DDBJ databases">
        <title>Flavobacteriaceae Paucihalobacterium erythroidium CWB-1, complete genome.</title>
        <authorList>
            <person name="Wu S."/>
        </authorList>
    </citation>
    <scope>NUCLEOTIDE SEQUENCE [LARGE SCALE GENOMIC DNA]</scope>
    <source>
        <strain evidence="20 21">CWB-1</strain>
    </source>
</reference>
<feature type="domain" description="Aspartate/homoserine dehydrogenase NAD-binding" evidence="19">
    <location>
        <begin position="10"/>
        <end position="143"/>
    </location>
</feature>
<evidence type="ECO:0000256" key="14">
    <source>
        <dbReference type="PIRSR" id="PIRSR036497-1"/>
    </source>
</evidence>
<dbReference type="InterPro" id="IPR001342">
    <property type="entry name" value="HDH_cat"/>
</dbReference>
<evidence type="ECO:0000256" key="1">
    <source>
        <dbReference type="ARBA" id="ARBA00001920"/>
    </source>
</evidence>
<evidence type="ECO:0000256" key="7">
    <source>
        <dbReference type="ARBA" id="ARBA00022697"/>
    </source>
</evidence>
<dbReference type="GO" id="GO:0009090">
    <property type="term" value="P:homoserine biosynthetic process"/>
    <property type="evidence" value="ECO:0007669"/>
    <property type="project" value="UniProtKB-ARBA"/>
</dbReference>
<evidence type="ECO:0000256" key="8">
    <source>
        <dbReference type="ARBA" id="ARBA00022857"/>
    </source>
</evidence>
<feature type="active site" description="Proton donor" evidence="14">
    <location>
        <position position="221"/>
    </location>
</feature>
<evidence type="ECO:0000256" key="10">
    <source>
        <dbReference type="ARBA" id="ARBA00023167"/>
    </source>
</evidence>
<feature type="binding site" evidence="15">
    <location>
        <position position="206"/>
    </location>
    <ligand>
        <name>L-homoserine</name>
        <dbReference type="ChEBI" id="CHEBI:57476"/>
    </ligand>
</feature>
<evidence type="ECO:0000256" key="4">
    <source>
        <dbReference type="ARBA" id="ARBA00006753"/>
    </source>
</evidence>
<dbReference type="EC" id="1.1.1.3" evidence="5 13"/>
<proteinExistence type="inferred from homology"/>
<evidence type="ECO:0000256" key="12">
    <source>
        <dbReference type="ARBA" id="ARBA00049031"/>
    </source>
</evidence>
<dbReference type="GO" id="GO:0009089">
    <property type="term" value="P:lysine biosynthetic process via diaminopimelate"/>
    <property type="evidence" value="ECO:0007669"/>
    <property type="project" value="UniProtKB-ARBA"/>
</dbReference>
<evidence type="ECO:0000256" key="17">
    <source>
        <dbReference type="RuleBase" id="RU004171"/>
    </source>
</evidence>
<evidence type="ECO:0000256" key="9">
    <source>
        <dbReference type="ARBA" id="ARBA00023002"/>
    </source>
</evidence>
<comment type="pathway">
    <text evidence="2 16">Amino-acid biosynthesis; L-threonine biosynthesis; L-threonine from L-aspartate: step 3/5.</text>
</comment>
<feature type="binding site" evidence="15">
    <location>
        <position position="93"/>
    </location>
    <ligand>
        <name>NADPH</name>
        <dbReference type="ChEBI" id="CHEBI:57783"/>
    </ligand>
</feature>
<accession>A0A506PEY5</accession>
<evidence type="ECO:0000256" key="16">
    <source>
        <dbReference type="RuleBase" id="RU000579"/>
    </source>
</evidence>